<feature type="domain" description="EamA" evidence="6">
    <location>
        <begin position="151"/>
        <end position="284"/>
    </location>
</feature>
<evidence type="ECO:0000256" key="3">
    <source>
        <dbReference type="ARBA" id="ARBA00022989"/>
    </source>
</evidence>
<feature type="transmembrane region" description="Helical" evidence="5">
    <location>
        <begin position="265"/>
        <end position="285"/>
    </location>
</feature>
<feature type="transmembrane region" description="Helical" evidence="5">
    <location>
        <begin position="212"/>
        <end position="232"/>
    </location>
</feature>
<sequence length="291" mass="31063">MNSRYLLATITMTAFALNSLFARYALGFQAIDPMSYTLVRLLSGAITLTLLALVSFKSARSSDSSSLGFLPSCYLGGSLLGYAILFSLAYDRLDTGVGALILFGTVQLTLIGYHRLTGHVISKMEVVGIGISIAGFVTLMQPSQQQPDFGAAILMSLSGLSWGIFTILGKQTNQALIATKQGFIFGASLMVILYLSSALFSVTPLHLTTQGVSFALLSGIGASAIGYYLWYLLLPKIDLLQASLLQLTVPVIALVLGMIFINEKITVYSCIATLLILGGIALVSYSKVRSQ</sequence>
<feature type="transmembrane region" description="Helical" evidence="5">
    <location>
        <begin position="68"/>
        <end position="90"/>
    </location>
</feature>
<dbReference type="EMBL" id="JAKRRY010000015">
    <property type="protein sequence ID" value="MCW8346780.1"/>
    <property type="molecule type" value="Genomic_DNA"/>
</dbReference>
<dbReference type="SUPFAM" id="SSF103481">
    <property type="entry name" value="Multidrug resistance efflux transporter EmrE"/>
    <property type="match status" value="1"/>
</dbReference>
<keyword evidence="3 5" id="KW-1133">Transmembrane helix</keyword>
<feature type="transmembrane region" description="Helical" evidence="5">
    <location>
        <begin position="181"/>
        <end position="200"/>
    </location>
</feature>
<feature type="transmembrane region" description="Helical" evidence="5">
    <location>
        <begin position="149"/>
        <end position="169"/>
    </location>
</feature>
<keyword evidence="2 5" id="KW-0812">Transmembrane</keyword>
<dbReference type="InterPro" id="IPR000620">
    <property type="entry name" value="EamA_dom"/>
</dbReference>
<evidence type="ECO:0000256" key="5">
    <source>
        <dbReference type="SAM" id="Phobius"/>
    </source>
</evidence>
<evidence type="ECO:0000313" key="8">
    <source>
        <dbReference type="Proteomes" id="UP001155587"/>
    </source>
</evidence>
<dbReference type="Proteomes" id="UP001155587">
    <property type="component" value="Unassembled WGS sequence"/>
</dbReference>
<evidence type="ECO:0000256" key="4">
    <source>
        <dbReference type="ARBA" id="ARBA00023136"/>
    </source>
</evidence>
<dbReference type="Pfam" id="PF00892">
    <property type="entry name" value="EamA"/>
    <property type="match status" value="2"/>
</dbReference>
<dbReference type="PANTHER" id="PTHR32322">
    <property type="entry name" value="INNER MEMBRANE TRANSPORTER"/>
    <property type="match status" value="1"/>
</dbReference>
<feature type="transmembrane region" description="Helical" evidence="5">
    <location>
        <begin position="96"/>
        <end position="114"/>
    </location>
</feature>
<accession>A0A9X3CP02</accession>
<name>A0A9X3CP02_9VIBR</name>
<feature type="transmembrane region" description="Helical" evidence="5">
    <location>
        <begin position="126"/>
        <end position="143"/>
    </location>
</feature>
<dbReference type="GO" id="GO:0016020">
    <property type="term" value="C:membrane"/>
    <property type="evidence" value="ECO:0007669"/>
    <property type="project" value="UniProtKB-SubCell"/>
</dbReference>
<dbReference type="InterPro" id="IPR037185">
    <property type="entry name" value="EmrE-like"/>
</dbReference>
<proteinExistence type="predicted"/>
<keyword evidence="8" id="KW-1185">Reference proteome</keyword>
<reference evidence="7" key="1">
    <citation type="submission" date="2022-02" db="EMBL/GenBank/DDBJ databases">
        <title>Vibrio sp. nov, a new bacterium isolated from seawater.</title>
        <authorList>
            <person name="Yuan Y."/>
        </authorList>
    </citation>
    <scope>NUCLEOTIDE SEQUENCE</scope>
    <source>
        <strain evidence="7">ZSDZ65</strain>
    </source>
</reference>
<dbReference type="RefSeq" id="WP_265675322.1">
    <property type="nucleotide sequence ID" value="NZ_JAKRRY010000015.1"/>
</dbReference>
<dbReference type="AlphaFoldDB" id="A0A9X3CP02"/>
<feature type="transmembrane region" description="Helical" evidence="5">
    <location>
        <begin position="37"/>
        <end position="56"/>
    </location>
</feature>
<dbReference type="InterPro" id="IPR050638">
    <property type="entry name" value="AA-Vitamin_Transporters"/>
</dbReference>
<gene>
    <name evidence="7" type="ORF">MD535_12315</name>
</gene>
<organism evidence="7 8">
    <name type="scientific">Vibrio qingdaonensis</name>
    <dbReference type="NCBI Taxonomy" id="2829491"/>
    <lineage>
        <taxon>Bacteria</taxon>
        <taxon>Pseudomonadati</taxon>
        <taxon>Pseudomonadota</taxon>
        <taxon>Gammaproteobacteria</taxon>
        <taxon>Vibrionales</taxon>
        <taxon>Vibrionaceae</taxon>
        <taxon>Vibrio</taxon>
    </lineage>
</organism>
<evidence type="ECO:0000256" key="1">
    <source>
        <dbReference type="ARBA" id="ARBA00004141"/>
    </source>
</evidence>
<feature type="domain" description="EamA" evidence="6">
    <location>
        <begin position="5"/>
        <end position="139"/>
    </location>
</feature>
<evidence type="ECO:0000259" key="6">
    <source>
        <dbReference type="Pfam" id="PF00892"/>
    </source>
</evidence>
<comment type="caution">
    <text evidence="7">The sequence shown here is derived from an EMBL/GenBank/DDBJ whole genome shotgun (WGS) entry which is preliminary data.</text>
</comment>
<evidence type="ECO:0000313" key="7">
    <source>
        <dbReference type="EMBL" id="MCW8346780.1"/>
    </source>
</evidence>
<comment type="subcellular location">
    <subcellularLocation>
        <location evidence="1">Membrane</location>
        <topology evidence="1">Multi-pass membrane protein</topology>
    </subcellularLocation>
</comment>
<keyword evidence="4 5" id="KW-0472">Membrane</keyword>
<dbReference type="PANTHER" id="PTHR32322:SF9">
    <property type="entry name" value="AMINO-ACID METABOLITE EFFLUX PUMP-RELATED"/>
    <property type="match status" value="1"/>
</dbReference>
<evidence type="ECO:0000256" key="2">
    <source>
        <dbReference type="ARBA" id="ARBA00022692"/>
    </source>
</evidence>
<protein>
    <submittedName>
        <fullName evidence="7">DMT family transporter</fullName>
    </submittedName>
</protein>
<feature type="transmembrane region" description="Helical" evidence="5">
    <location>
        <begin position="239"/>
        <end position="259"/>
    </location>
</feature>